<proteinExistence type="predicted"/>
<accession>A0A7R9A5C9</accession>
<keyword evidence="7" id="KW-0732">Signal</keyword>
<dbReference type="InterPro" id="IPR036259">
    <property type="entry name" value="MFS_trans_sf"/>
</dbReference>
<evidence type="ECO:0000313" key="10">
    <source>
        <dbReference type="Proteomes" id="UP000677054"/>
    </source>
</evidence>
<dbReference type="PANTHER" id="PTHR43184">
    <property type="entry name" value="MAJOR FACILITATOR SUPERFAMILY TRANSPORTER 16, ISOFORM B"/>
    <property type="match status" value="1"/>
</dbReference>
<dbReference type="GO" id="GO:0022857">
    <property type="term" value="F:transmembrane transporter activity"/>
    <property type="evidence" value="ECO:0007669"/>
    <property type="project" value="InterPro"/>
</dbReference>
<feature type="non-terminal residue" evidence="9">
    <location>
        <position position="600"/>
    </location>
</feature>
<feature type="transmembrane region" description="Helical" evidence="6">
    <location>
        <begin position="401"/>
        <end position="422"/>
    </location>
</feature>
<evidence type="ECO:0000256" key="7">
    <source>
        <dbReference type="SAM" id="SignalP"/>
    </source>
</evidence>
<feature type="transmembrane region" description="Helical" evidence="6">
    <location>
        <begin position="434"/>
        <end position="458"/>
    </location>
</feature>
<dbReference type="PANTHER" id="PTHR43184:SF12">
    <property type="entry name" value="SUGAR PHOSPHATE EXCHANGER 3"/>
    <property type="match status" value="1"/>
</dbReference>
<dbReference type="InterPro" id="IPR020846">
    <property type="entry name" value="MFS_dom"/>
</dbReference>
<reference evidence="9" key="1">
    <citation type="submission" date="2020-11" db="EMBL/GenBank/DDBJ databases">
        <authorList>
            <person name="Tran Van P."/>
        </authorList>
    </citation>
    <scope>NUCLEOTIDE SEQUENCE</scope>
</reference>
<name>A0A7R9A5C9_9CRUS</name>
<dbReference type="Pfam" id="PF07690">
    <property type="entry name" value="MFS_1"/>
    <property type="match status" value="1"/>
</dbReference>
<keyword evidence="4 6" id="KW-0472">Membrane</keyword>
<dbReference type="EMBL" id="LR900788">
    <property type="protein sequence ID" value="CAD7246907.1"/>
    <property type="molecule type" value="Genomic_DNA"/>
</dbReference>
<feature type="transmembrane region" description="Helical" evidence="6">
    <location>
        <begin position="293"/>
        <end position="314"/>
    </location>
</feature>
<dbReference type="InterPro" id="IPR011701">
    <property type="entry name" value="MFS"/>
</dbReference>
<dbReference type="PROSITE" id="PS50850">
    <property type="entry name" value="MFS"/>
    <property type="match status" value="1"/>
</dbReference>
<dbReference type="EMBL" id="CAJPEV010001271">
    <property type="protein sequence ID" value="CAG0891774.1"/>
    <property type="molecule type" value="Genomic_DNA"/>
</dbReference>
<dbReference type="AlphaFoldDB" id="A0A7R9A5C9"/>
<feature type="region of interest" description="Disordered" evidence="5">
    <location>
        <begin position="344"/>
        <end position="369"/>
    </location>
</feature>
<evidence type="ECO:0000256" key="1">
    <source>
        <dbReference type="ARBA" id="ARBA00004141"/>
    </source>
</evidence>
<evidence type="ECO:0000256" key="5">
    <source>
        <dbReference type="SAM" id="MobiDB-lite"/>
    </source>
</evidence>
<feature type="transmembrane region" description="Helical" evidence="6">
    <location>
        <begin position="566"/>
        <end position="585"/>
    </location>
</feature>
<evidence type="ECO:0000256" key="3">
    <source>
        <dbReference type="ARBA" id="ARBA00022989"/>
    </source>
</evidence>
<dbReference type="Proteomes" id="UP000677054">
    <property type="component" value="Unassembled WGS sequence"/>
</dbReference>
<keyword evidence="2 6" id="KW-0812">Transmembrane</keyword>
<comment type="subcellular location">
    <subcellularLocation>
        <location evidence="1">Membrane</location>
        <topology evidence="1">Multi-pass membrane protein</topology>
    </subcellularLocation>
</comment>
<evidence type="ECO:0000313" key="9">
    <source>
        <dbReference type="EMBL" id="CAD7246907.1"/>
    </source>
</evidence>
<sequence>RYKFWVLVLTFLCYTSYHLSRKPLSVVKNVLGQNCTGTPHATVTDQNVDSEAHCAWAPFDGVNADQLLGTLDSAFLFAYAAGMFIRTSSEKGVFTILVLLKCMPFIDFCTIPWEISRPILSYPLGPAKSLVPSAKSLSTTSSISSYALFVVEIGLLCNIDSKPINEESLKDNNRVCVCVCDQVIFFHCSGPVAERVNLRYFLSLGMIFSGIFTYMFGIARNFRIHVFSYYLFIQVLAGFFQSTGWPGVVTCVGNWYGRKKRGLIFGVWNSHTSLGNILGSLIAGIFLDMDWGLSFIIPGVIIAVGGFLVFLTLVPTPEEVGCEDPDYHDDKGVRVNKHSFVNSSAMASERDEESHVADGDEEPLLPGTEAMGTRTMSSLASFTASREKAISFTDALKIPGVAEFSLCLFFAKLVSYTFLYWLPRYIKDKAHFSNTLSAYVSTLFDVGGIFGGITAGFVSDMSQMSASVCTTMLFLAGHLMFIYDRFGSVSIGVNVSLLVLMGFLVNGPYSLITTAVSAELGTHHSLRGNSRALATVTSIIDGTGSVGAAIGPLLAGLITKTGWDKVFYMLIASDICAMFFLVRLVKKEVRVWWISRRARY</sequence>
<feature type="transmembrane region" description="Helical" evidence="6">
    <location>
        <begin position="262"/>
        <end position="286"/>
    </location>
</feature>
<organism evidence="9">
    <name type="scientific">Darwinula stevensoni</name>
    <dbReference type="NCBI Taxonomy" id="69355"/>
    <lineage>
        <taxon>Eukaryota</taxon>
        <taxon>Metazoa</taxon>
        <taxon>Ecdysozoa</taxon>
        <taxon>Arthropoda</taxon>
        <taxon>Crustacea</taxon>
        <taxon>Oligostraca</taxon>
        <taxon>Ostracoda</taxon>
        <taxon>Podocopa</taxon>
        <taxon>Podocopida</taxon>
        <taxon>Darwinulocopina</taxon>
        <taxon>Darwinuloidea</taxon>
        <taxon>Darwinulidae</taxon>
        <taxon>Darwinula</taxon>
    </lineage>
</organism>
<keyword evidence="3 6" id="KW-1133">Transmembrane helix</keyword>
<feature type="transmembrane region" description="Helical" evidence="6">
    <location>
        <begin position="229"/>
        <end position="256"/>
    </location>
</feature>
<evidence type="ECO:0000256" key="2">
    <source>
        <dbReference type="ARBA" id="ARBA00022692"/>
    </source>
</evidence>
<feature type="transmembrane region" description="Helical" evidence="6">
    <location>
        <begin position="198"/>
        <end position="217"/>
    </location>
</feature>
<dbReference type="Gene3D" id="1.20.1250.20">
    <property type="entry name" value="MFS general substrate transporter like domains"/>
    <property type="match status" value="2"/>
</dbReference>
<feature type="chain" id="PRO_5036209691" description="Major facilitator superfamily (MFS) profile domain-containing protein" evidence="7">
    <location>
        <begin position="21"/>
        <end position="600"/>
    </location>
</feature>
<feature type="signal peptide" evidence="7">
    <location>
        <begin position="1"/>
        <end position="20"/>
    </location>
</feature>
<dbReference type="SUPFAM" id="SSF103473">
    <property type="entry name" value="MFS general substrate transporter"/>
    <property type="match status" value="1"/>
</dbReference>
<evidence type="ECO:0000256" key="6">
    <source>
        <dbReference type="SAM" id="Phobius"/>
    </source>
</evidence>
<feature type="transmembrane region" description="Helical" evidence="6">
    <location>
        <begin position="464"/>
        <end position="483"/>
    </location>
</feature>
<feature type="transmembrane region" description="Helical" evidence="6">
    <location>
        <begin position="495"/>
        <end position="512"/>
    </location>
</feature>
<dbReference type="OrthoDB" id="3639251at2759"/>
<evidence type="ECO:0000259" key="8">
    <source>
        <dbReference type="PROSITE" id="PS50850"/>
    </source>
</evidence>
<gene>
    <name evidence="9" type="ORF">DSTB1V02_LOCUS6749</name>
</gene>
<evidence type="ECO:0000256" key="4">
    <source>
        <dbReference type="ARBA" id="ARBA00023136"/>
    </source>
</evidence>
<feature type="domain" description="Major facilitator superfamily (MFS) profile" evidence="8">
    <location>
        <begin position="93"/>
        <end position="589"/>
    </location>
</feature>
<feature type="compositionally biased region" description="Basic and acidic residues" evidence="5">
    <location>
        <begin position="348"/>
        <end position="358"/>
    </location>
</feature>
<dbReference type="GO" id="GO:0016020">
    <property type="term" value="C:membrane"/>
    <property type="evidence" value="ECO:0007669"/>
    <property type="project" value="UniProtKB-SubCell"/>
</dbReference>
<keyword evidence="10" id="KW-1185">Reference proteome</keyword>
<protein>
    <recommendedName>
        <fullName evidence="8">Major facilitator superfamily (MFS) profile domain-containing protein</fullName>
    </recommendedName>
</protein>